<keyword evidence="1" id="KW-0808">Transferase</keyword>
<dbReference type="STRING" id="1470200.PL75_10350"/>
<keyword evidence="1 2" id="KW-0418">Kinase</keyword>
<dbReference type="OrthoDB" id="9763949at2"/>
<accession>A0A0J1C188</accession>
<reference evidence="2 3" key="1">
    <citation type="submission" date="2014-11" db="EMBL/GenBank/DDBJ databases">
        <title>Genome of a novel goose pathogen.</title>
        <authorList>
            <person name="Hansen C.M."/>
            <person name="Hueffer K."/>
            <person name="Choi S.C."/>
        </authorList>
    </citation>
    <scope>NUCLEOTIDE SEQUENCE [LARGE SCALE GENOMIC DNA]</scope>
    <source>
        <strain evidence="2 3">KH1503</strain>
    </source>
</reference>
<comment type="pathway">
    <text evidence="1">Amino-sugar metabolism; 1,6-anhydro-N-acetylmuramate degradation.</text>
</comment>
<dbReference type="EC" id="2.7.1.170" evidence="1"/>
<keyword evidence="3" id="KW-1185">Reference proteome</keyword>
<dbReference type="InterPro" id="IPR043129">
    <property type="entry name" value="ATPase_NBD"/>
</dbReference>
<comment type="similarity">
    <text evidence="1">Belongs to the anhydro-N-acetylmuramic acid kinase family.</text>
</comment>
<dbReference type="PANTHER" id="PTHR30605">
    <property type="entry name" value="ANHYDRO-N-ACETYLMURAMIC ACID KINASE"/>
    <property type="match status" value="1"/>
</dbReference>
<comment type="function">
    <text evidence="1">Catalyzes the specific phosphorylation of 1,6-anhydro-N-acetylmuramic acid (anhMurNAc) with the simultaneous cleavage of the 1,6-anhydro ring, generating MurNAc-6-P. Is required for the utilization of anhMurNAc either imported from the medium or derived from its own cell wall murein, and thus plays a role in cell wall recycling.</text>
</comment>
<dbReference type="GO" id="GO:0016773">
    <property type="term" value="F:phosphotransferase activity, alcohol group as acceptor"/>
    <property type="evidence" value="ECO:0007669"/>
    <property type="project" value="UniProtKB-UniRule"/>
</dbReference>
<dbReference type="HAMAP" id="MF_01270">
    <property type="entry name" value="AnhMurNAc_kinase"/>
    <property type="match status" value="1"/>
</dbReference>
<evidence type="ECO:0000313" key="3">
    <source>
        <dbReference type="Proteomes" id="UP000036027"/>
    </source>
</evidence>
<comment type="caution">
    <text evidence="2">The sequence shown here is derived from an EMBL/GenBank/DDBJ whole genome shotgun (WGS) entry which is preliminary data.</text>
</comment>
<dbReference type="EMBL" id="JTDO01000023">
    <property type="protein sequence ID" value="KLT72028.1"/>
    <property type="molecule type" value="Genomic_DNA"/>
</dbReference>
<evidence type="ECO:0000256" key="1">
    <source>
        <dbReference type="HAMAP-Rule" id="MF_01270"/>
    </source>
</evidence>
<dbReference type="GO" id="GO:0009254">
    <property type="term" value="P:peptidoglycan turnover"/>
    <property type="evidence" value="ECO:0007669"/>
    <property type="project" value="UniProtKB-UniRule"/>
</dbReference>
<dbReference type="SUPFAM" id="SSF53067">
    <property type="entry name" value="Actin-like ATPase domain"/>
    <property type="match status" value="1"/>
</dbReference>
<comment type="pathway">
    <text evidence="1">Cell wall biogenesis; peptidoglycan recycling.</text>
</comment>
<dbReference type="PANTHER" id="PTHR30605:SF0">
    <property type="entry name" value="ANHYDRO-N-ACETYLMURAMIC ACID KINASE"/>
    <property type="match status" value="1"/>
</dbReference>
<name>A0A0J1C188_9NEIS</name>
<comment type="catalytic activity">
    <reaction evidence="1">
        <text>1,6-anhydro-N-acetyl-beta-muramate + ATP + H2O = N-acetyl-D-muramate 6-phosphate + ADP + H(+)</text>
        <dbReference type="Rhea" id="RHEA:24952"/>
        <dbReference type="ChEBI" id="CHEBI:15377"/>
        <dbReference type="ChEBI" id="CHEBI:15378"/>
        <dbReference type="ChEBI" id="CHEBI:30616"/>
        <dbReference type="ChEBI" id="CHEBI:58690"/>
        <dbReference type="ChEBI" id="CHEBI:58722"/>
        <dbReference type="ChEBI" id="CHEBI:456216"/>
        <dbReference type="EC" id="2.7.1.170"/>
    </reaction>
</comment>
<dbReference type="InterPro" id="IPR005338">
    <property type="entry name" value="Anhydro_N_Ac-Mur_kinase"/>
</dbReference>
<protein>
    <recommendedName>
        <fullName evidence="1">Anhydro-N-acetylmuramic acid kinase</fullName>
        <ecNumber evidence="1">2.7.1.170</ecNumber>
    </recommendedName>
    <alternativeName>
        <fullName evidence="1">AnhMurNAc kinase</fullName>
    </alternativeName>
</protein>
<dbReference type="GO" id="GO:0006040">
    <property type="term" value="P:amino sugar metabolic process"/>
    <property type="evidence" value="ECO:0007669"/>
    <property type="project" value="InterPro"/>
</dbReference>
<keyword evidence="1" id="KW-0119">Carbohydrate metabolism</keyword>
<dbReference type="UniPathway" id="UPA00343"/>
<dbReference type="RefSeq" id="WP_047761864.1">
    <property type="nucleotide sequence ID" value="NZ_CP091510.1"/>
</dbReference>
<dbReference type="AlphaFoldDB" id="A0A0J1C188"/>
<dbReference type="GO" id="GO:0097175">
    <property type="term" value="P:1,6-anhydro-N-acetyl-beta-muramic acid catabolic process"/>
    <property type="evidence" value="ECO:0007669"/>
    <property type="project" value="UniProtKB-UniRule"/>
</dbReference>
<evidence type="ECO:0000313" key="2">
    <source>
        <dbReference type="EMBL" id="KLT72028.1"/>
    </source>
</evidence>
<gene>
    <name evidence="1" type="primary">anmK</name>
    <name evidence="2" type="ORF">PL75_10350</name>
</gene>
<dbReference type="GO" id="GO:0016301">
    <property type="term" value="F:kinase activity"/>
    <property type="evidence" value="ECO:0007669"/>
    <property type="project" value="UniProtKB-KW"/>
</dbReference>
<dbReference type="PATRIC" id="fig|1470200.3.peg.1374"/>
<dbReference type="NCBIfam" id="NF007139">
    <property type="entry name" value="PRK09585.1-3"/>
    <property type="match status" value="1"/>
</dbReference>
<dbReference type="CDD" id="cd24050">
    <property type="entry name" value="ASKHA_NBD_ANMK"/>
    <property type="match status" value="1"/>
</dbReference>
<keyword evidence="1" id="KW-0067">ATP-binding</keyword>
<dbReference type="Proteomes" id="UP000036027">
    <property type="component" value="Unassembled WGS sequence"/>
</dbReference>
<organism evidence="2 3">
    <name type="scientific">Neisseria arctica</name>
    <dbReference type="NCBI Taxonomy" id="1470200"/>
    <lineage>
        <taxon>Bacteria</taxon>
        <taxon>Pseudomonadati</taxon>
        <taxon>Pseudomonadota</taxon>
        <taxon>Betaproteobacteria</taxon>
        <taxon>Neisseriales</taxon>
        <taxon>Neisseriaceae</taxon>
        <taxon>Neisseria</taxon>
    </lineage>
</organism>
<sequence>MSQHLYIGIMSGTSMDGVDAVLIRTNGSQWQCAEGHAFLPYSDTLKQELLALQHNGYDELHRSRLLAQKLSRLYADTVELLLAQQKLSPTDIRAVGCHGQTIRHAPEHRYSIQLADWALLAELCQISVIGDFRSRDLAAGGQGAPLVPAFHRALFASPDETRAVLNIGGIANISILPPQTPEFGFDTGPGNMLMDAWVQHHWHQAYDKNGEKAAQGTILPELLDCLMQHPYFQLTPPKSTGRDLFSLEWLMPKIQKDANAHDVLRTLLEYTALTIHNALTRFSPQARNIYLCGGGIQNDMLVKRLQTLGDSAEFNYHSTEALNLNPQWVEAAAFGWLASRWYDQLPGNPANATGASGPRILGACYPA</sequence>
<keyword evidence="1" id="KW-0547">Nucleotide-binding</keyword>
<dbReference type="GO" id="GO:0005524">
    <property type="term" value="F:ATP binding"/>
    <property type="evidence" value="ECO:0007669"/>
    <property type="project" value="UniProtKB-UniRule"/>
</dbReference>
<dbReference type="UniPathway" id="UPA00544"/>
<proteinExistence type="inferred from homology"/>
<dbReference type="Pfam" id="PF03702">
    <property type="entry name" value="AnmK"/>
    <property type="match status" value="1"/>
</dbReference>
<feature type="binding site" evidence="1">
    <location>
        <begin position="12"/>
        <end position="19"/>
    </location>
    <ligand>
        <name>ATP</name>
        <dbReference type="ChEBI" id="CHEBI:30616"/>
    </ligand>
</feature>
<dbReference type="Gene3D" id="3.30.420.40">
    <property type="match status" value="2"/>
</dbReference>